<evidence type="ECO:0000256" key="2">
    <source>
        <dbReference type="ARBA" id="ARBA00023054"/>
    </source>
</evidence>
<dbReference type="GO" id="GO:1990195">
    <property type="term" value="C:macrolide transmembrane transporter complex"/>
    <property type="evidence" value="ECO:0007669"/>
    <property type="project" value="InterPro"/>
</dbReference>
<dbReference type="Gene3D" id="6.10.140.1990">
    <property type="match status" value="1"/>
</dbReference>
<evidence type="ECO:0000313" key="8">
    <source>
        <dbReference type="Proteomes" id="UP000257323"/>
    </source>
</evidence>
<accession>A0A3E2BPT1</accession>
<dbReference type="GO" id="GO:0015562">
    <property type="term" value="F:efflux transmembrane transporter activity"/>
    <property type="evidence" value="ECO:0007669"/>
    <property type="project" value="TreeGrafter"/>
</dbReference>
<comment type="similarity">
    <text evidence="1">Belongs to the membrane fusion protein (MFP) (TC 8.A.1) family.</text>
</comment>
<dbReference type="GO" id="GO:0019898">
    <property type="term" value="C:extrinsic component of membrane"/>
    <property type="evidence" value="ECO:0007669"/>
    <property type="project" value="InterPro"/>
</dbReference>
<name>A0A3E2BPT1_9BACT</name>
<reference evidence="7 8" key="1">
    <citation type="submission" date="2018-08" db="EMBL/GenBank/DDBJ databases">
        <title>Genome analysis of the thermophilic bacterium of the candidate phylum Aminicenantes from deep subsurface aquifer revealed its physiology and ecological role.</title>
        <authorList>
            <person name="Kadnikov V.V."/>
            <person name="Mardanov A.V."/>
            <person name="Beletsky A.V."/>
            <person name="Karnachuk O.V."/>
            <person name="Ravin N.V."/>
        </authorList>
    </citation>
    <scope>NUCLEOTIDE SEQUENCE [LARGE SCALE GENOMIC DNA]</scope>
    <source>
        <strain evidence="7">BY38</strain>
    </source>
</reference>
<dbReference type="Gene3D" id="2.40.420.20">
    <property type="match status" value="1"/>
</dbReference>
<keyword evidence="4" id="KW-0472">Membrane</keyword>
<evidence type="ECO:0000259" key="5">
    <source>
        <dbReference type="Pfam" id="PF25917"/>
    </source>
</evidence>
<dbReference type="EMBL" id="QUAH01000002">
    <property type="protein sequence ID" value="RFT16636.1"/>
    <property type="molecule type" value="Genomic_DNA"/>
</dbReference>
<keyword evidence="4" id="KW-1133">Transmembrane helix</keyword>
<dbReference type="Gene3D" id="2.40.30.170">
    <property type="match status" value="1"/>
</dbReference>
<feature type="region of interest" description="Disordered" evidence="3">
    <location>
        <begin position="333"/>
        <end position="353"/>
    </location>
</feature>
<keyword evidence="2" id="KW-0175">Coiled coil</keyword>
<evidence type="ECO:0000259" key="6">
    <source>
        <dbReference type="Pfam" id="PF25990"/>
    </source>
</evidence>
<dbReference type="InterPro" id="IPR058625">
    <property type="entry name" value="MdtA-like_BSH"/>
</dbReference>
<dbReference type="PANTHER" id="PTHR30469">
    <property type="entry name" value="MULTIDRUG RESISTANCE PROTEIN MDTA"/>
    <property type="match status" value="1"/>
</dbReference>
<evidence type="ECO:0000256" key="4">
    <source>
        <dbReference type="SAM" id="Phobius"/>
    </source>
</evidence>
<feature type="domain" description="YknX-like beta-barrel" evidence="6">
    <location>
        <begin position="231"/>
        <end position="310"/>
    </location>
</feature>
<dbReference type="Proteomes" id="UP000257323">
    <property type="component" value="Unassembled WGS sequence"/>
</dbReference>
<dbReference type="InterPro" id="IPR058636">
    <property type="entry name" value="Beta-barrel_YknX"/>
</dbReference>
<dbReference type="GO" id="GO:1990961">
    <property type="term" value="P:xenobiotic detoxification by transmembrane export across the plasma membrane"/>
    <property type="evidence" value="ECO:0007669"/>
    <property type="project" value="InterPro"/>
</dbReference>
<feature type="domain" description="Multidrug resistance protein MdtA-like barrel-sandwich hybrid" evidence="5">
    <location>
        <begin position="67"/>
        <end position="215"/>
    </location>
</feature>
<dbReference type="FunFam" id="2.40.30.170:FF:000010">
    <property type="entry name" value="Efflux RND transporter periplasmic adaptor subunit"/>
    <property type="match status" value="1"/>
</dbReference>
<dbReference type="Gene3D" id="2.40.50.100">
    <property type="match status" value="1"/>
</dbReference>
<dbReference type="SUPFAM" id="SSF111369">
    <property type="entry name" value="HlyD-like secretion proteins"/>
    <property type="match status" value="1"/>
</dbReference>
<organism evidence="7 8">
    <name type="scientific">Candidatus Saccharicenans subterraneus</name>
    <dbReference type="NCBI Taxonomy" id="2508984"/>
    <lineage>
        <taxon>Bacteria</taxon>
        <taxon>Candidatus Aminicenantota</taxon>
        <taxon>Candidatus Aminicenantia</taxon>
        <taxon>Candidatus Aminicenantales</taxon>
        <taxon>Candidatus Saccharicenantaceae</taxon>
        <taxon>Candidatus Saccharicenans</taxon>
    </lineage>
</organism>
<sequence>MAEKKASKKKKRLILFAGIILIIAAVIFLNLQASREKAIKVTVDKVKKQNITSIISASGEVKPKKNINISALVAGRIVKIGVKEGQEVKAGDFLLQIDPAYFEAQVDRIRANINQFKAELIRAEAQYRRDKSFYERQKQLYDSALISKDQLEGARVQYEVSSATLQSLRYQIKQAEANLKSTLDDLKKTTYTSPIDGMVTSLRVEEGEVAIVGTMNNPGTVLLTIADLSIMEVEVEVDETDVVNVKIGQTARVKVDAFPDQVFLGQVTEIGSSALDKTSLGSQESRNFKVVITLEDTGHQLKPGLSASADVIVAEKKDVLAVPIAALVTRETKKNDQKGAATSPAPEKAKEEEGVFRIENSRAKFQPVKKGIMGGMMVEIVSGLEEGQEIVTGPYSALRDLKDGSLLKVERK</sequence>
<keyword evidence="4" id="KW-0812">Transmembrane</keyword>
<comment type="caution">
    <text evidence="7">The sequence shown here is derived from an EMBL/GenBank/DDBJ whole genome shotgun (WGS) entry which is preliminary data.</text>
</comment>
<dbReference type="InterPro" id="IPR006143">
    <property type="entry name" value="RND_pump_MFP"/>
</dbReference>
<feature type="transmembrane region" description="Helical" evidence="4">
    <location>
        <begin position="12"/>
        <end position="31"/>
    </location>
</feature>
<dbReference type="PANTHER" id="PTHR30469:SF33">
    <property type="entry name" value="SLR1207 PROTEIN"/>
    <property type="match status" value="1"/>
</dbReference>
<evidence type="ECO:0000256" key="1">
    <source>
        <dbReference type="ARBA" id="ARBA00009477"/>
    </source>
</evidence>
<evidence type="ECO:0000256" key="3">
    <source>
        <dbReference type="SAM" id="MobiDB-lite"/>
    </source>
</evidence>
<dbReference type="NCBIfam" id="TIGR01730">
    <property type="entry name" value="RND_mfp"/>
    <property type="match status" value="1"/>
</dbReference>
<dbReference type="AlphaFoldDB" id="A0A3E2BPT1"/>
<dbReference type="Pfam" id="PF25990">
    <property type="entry name" value="Beta-barrel_YknX"/>
    <property type="match status" value="1"/>
</dbReference>
<protein>
    <submittedName>
        <fullName evidence="7">Putative membrane fusion efflux protein</fullName>
    </submittedName>
</protein>
<dbReference type="GO" id="GO:0030313">
    <property type="term" value="C:cell envelope"/>
    <property type="evidence" value="ECO:0007669"/>
    <property type="project" value="UniProtKB-SubCell"/>
</dbReference>
<proteinExistence type="inferred from homology"/>
<dbReference type="InterPro" id="IPR030190">
    <property type="entry name" value="MacA_alpha-hairpin_sf"/>
</dbReference>
<dbReference type="Pfam" id="PF25917">
    <property type="entry name" value="BSH_RND"/>
    <property type="match status" value="1"/>
</dbReference>
<dbReference type="GO" id="GO:1990281">
    <property type="term" value="C:efflux pump complex"/>
    <property type="evidence" value="ECO:0007669"/>
    <property type="project" value="TreeGrafter"/>
</dbReference>
<gene>
    <name evidence="7" type="ORF">OP8BY_1249</name>
</gene>
<evidence type="ECO:0000313" key="7">
    <source>
        <dbReference type="EMBL" id="RFT16636.1"/>
    </source>
</evidence>